<feature type="transmembrane region" description="Helical" evidence="1">
    <location>
        <begin position="123"/>
        <end position="143"/>
    </location>
</feature>
<feature type="transmembrane region" description="Helical" evidence="1">
    <location>
        <begin position="26"/>
        <end position="47"/>
    </location>
</feature>
<keyword evidence="1" id="KW-1133">Transmembrane helix</keyword>
<dbReference type="EMBL" id="WJYA01000006">
    <property type="protein sequence ID" value="MTE27510.1"/>
    <property type="molecule type" value="Genomic_DNA"/>
</dbReference>
<keyword evidence="1" id="KW-0812">Transmembrane</keyword>
<proteinExistence type="predicted"/>
<comment type="caution">
    <text evidence="2">The sequence shown here is derived from an EMBL/GenBank/DDBJ whole genome shotgun (WGS) entry which is preliminary data.</text>
</comment>
<gene>
    <name evidence="2" type="ORF">F1003_11260</name>
</gene>
<keyword evidence="3" id="KW-1185">Reference proteome</keyword>
<accession>A0A7K1GDX6</accession>
<organism evidence="2 3">
    <name type="scientific">Winogradskyella ouciana</name>
    <dbReference type="NCBI Taxonomy" id="2608631"/>
    <lineage>
        <taxon>Bacteria</taxon>
        <taxon>Pseudomonadati</taxon>
        <taxon>Bacteroidota</taxon>
        <taxon>Flavobacteriia</taxon>
        <taxon>Flavobacteriales</taxon>
        <taxon>Flavobacteriaceae</taxon>
        <taxon>Winogradskyella</taxon>
    </lineage>
</organism>
<dbReference type="AlphaFoldDB" id="A0A7K1GDX6"/>
<evidence type="ECO:0000313" key="2">
    <source>
        <dbReference type="EMBL" id="MTE27510.1"/>
    </source>
</evidence>
<keyword evidence="1" id="KW-0472">Membrane</keyword>
<feature type="transmembrane region" description="Helical" evidence="1">
    <location>
        <begin position="84"/>
        <end position="103"/>
    </location>
</feature>
<protein>
    <submittedName>
        <fullName evidence="2">Uncharacterized protein</fullName>
    </submittedName>
</protein>
<evidence type="ECO:0000313" key="3">
    <source>
        <dbReference type="Proteomes" id="UP000447545"/>
    </source>
</evidence>
<dbReference type="RefSeq" id="WP_155089528.1">
    <property type="nucleotide sequence ID" value="NZ_WJYA01000006.1"/>
</dbReference>
<dbReference type="Proteomes" id="UP000447545">
    <property type="component" value="Unassembled WGS sequence"/>
</dbReference>
<name>A0A7K1GDX6_9FLAO</name>
<evidence type="ECO:0000256" key="1">
    <source>
        <dbReference type="SAM" id="Phobius"/>
    </source>
</evidence>
<sequence>MNAKKLMDCERTKIEKWSEFQLPNVWKLRGTIICLLIFGIMIALKFIDNEPLWLKDVLRKGLLVGLLIVTLSKEKIEDEMVTTLRFKAYTLAFIMAVMYSLIQPVADYIVNNFIYEASKHNDFSYFQVLSFMLIIQIMFFEILKRNR</sequence>
<reference evidence="2 3" key="1">
    <citation type="submission" date="2019-11" db="EMBL/GenBank/DDBJ databases">
        <title>Winogradskyella ouciana sp. nov., isolated from the hadal seawater of the Mariana Trench.</title>
        <authorList>
            <person name="Liu R."/>
        </authorList>
    </citation>
    <scope>NUCLEOTIDE SEQUENCE [LARGE SCALE GENOMIC DNA]</scope>
    <source>
        <strain evidence="2 3">ZXX205</strain>
    </source>
</reference>